<comment type="caution">
    <text evidence="1">The sequence shown here is derived from an EMBL/GenBank/DDBJ whole genome shotgun (WGS) entry which is preliminary data.</text>
</comment>
<protein>
    <submittedName>
        <fullName evidence="1">Uncharacterized protein</fullName>
    </submittedName>
</protein>
<proteinExistence type="predicted"/>
<evidence type="ECO:0000313" key="2">
    <source>
        <dbReference type="Proteomes" id="UP001153332"/>
    </source>
</evidence>
<name>A0ACC2JTD0_9PEZI</name>
<evidence type="ECO:0000313" key="1">
    <source>
        <dbReference type="EMBL" id="KAJ8130666.1"/>
    </source>
</evidence>
<dbReference type="Proteomes" id="UP001153332">
    <property type="component" value="Unassembled WGS sequence"/>
</dbReference>
<reference evidence="1" key="1">
    <citation type="submission" date="2022-12" db="EMBL/GenBank/DDBJ databases">
        <title>Genome Sequence of Lasiodiplodia mahajangana.</title>
        <authorList>
            <person name="Buettner E."/>
        </authorList>
    </citation>
    <scope>NUCLEOTIDE SEQUENCE</scope>
    <source>
        <strain evidence="1">VT137</strain>
    </source>
</reference>
<organism evidence="1 2">
    <name type="scientific">Lasiodiplodia mahajangana</name>
    <dbReference type="NCBI Taxonomy" id="1108764"/>
    <lineage>
        <taxon>Eukaryota</taxon>
        <taxon>Fungi</taxon>
        <taxon>Dikarya</taxon>
        <taxon>Ascomycota</taxon>
        <taxon>Pezizomycotina</taxon>
        <taxon>Dothideomycetes</taxon>
        <taxon>Dothideomycetes incertae sedis</taxon>
        <taxon>Botryosphaeriales</taxon>
        <taxon>Botryosphaeriaceae</taxon>
        <taxon>Lasiodiplodia</taxon>
    </lineage>
</organism>
<sequence>MGPFAKIKAISTQFWPPPPTFTEPDVASGSQDGKVFMVTGGNAGLGYELCKILFRSGATIYMAARSKERAEAAIQSIKDSYPEIAQPDRLKFLHLDLSDLESVRQAARLFAEQESKLDVLWNNAGIGANAVKYGDRTVQGSEILMGIHCVAALLFAQLLLPQLKAAAAQGNTLSRVVWMSTVLVDTSAPKDGIELSAIDTGIESRIENYAASKAGVWILSREFARRYGQDGILSVAMNPGSLDSGSFRGTPRIPLFLMRLTILHKPVFGAYTMLYAGLSREITRENNGIFVYPWGRLVPDHAVVRQDILKAMESEEKGGKALGEKLWAWCESRWSIESVT</sequence>
<gene>
    <name evidence="1" type="ORF">O1611_g2964</name>
</gene>
<accession>A0ACC2JTD0</accession>
<keyword evidence="2" id="KW-1185">Reference proteome</keyword>
<dbReference type="EMBL" id="JAPUUL010000449">
    <property type="protein sequence ID" value="KAJ8130666.1"/>
    <property type="molecule type" value="Genomic_DNA"/>
</dbReference>